<protein>
    <submittedName>
        <fullName evidence="1">Uncharacterized protein</fullName>
    </submittedName>
</protein>
<sequence length="56" mass="6657">MDIEIDLYDRCLAKKHTSINLKEYLTTDRFKPVVEYIRGDDVNDKDSSKHRKDLIT</sequence>
<name>A0A5J4PA57_9ZZZZ</name>
<evidence type="ECO:0000313" key="1">
    <source>
        <dbReference type="EMBL" id="KAA6305269.1"/>
    </source>
</evidence>
<comment type="caution">
    <text evidence="1">The sequence shown here is derived from an EMBL/GenBank/DDBJ whole genome shotgun (WGS) entry which is preliminary data.</text>
</comment>
<reference evidence="1" key="1">
    <citation type="submission" date="2019-03" db="EMBL/GenBank/DDBJ databases">
        <title>Single cell metagenomics reveals metabolic interactions within the superorganism composed of flagellate Streblomastix strix and complex community of Bacteroidetes bacteria on its surface.</title>
        <authorList>
            <person name="Treitli S.C."/>
            <person name="Kolisko M."/>
            <person name="Husnik F."/>
            <person name="Keeling P."/>
            <person name="Hampl V."/>
        </authorList>
    </citation>
    <scope>NUCLEOTIDE SEQUENCE</scope>
    <source>
        <strain evidence="1">STM</strain>
    </source>
</reference>
<dbReference type="EMBL" id="SNRY01010834">
    <property type="protein sequence ID" value="KAA6305269.1"/>
    <property type="molecule type" value="Genomic_DNA"/>
</dbReference>
<organism evidence="1">
    <name type="scientific">termite gut metagenome</name>
    <dbReference type="NCBI Taxonomy" id="433724"/>
    <lineage>
        <taxon>unclassified sequences</taxon>
        <taxon>metagenomes</taxon>
        <taxon>organismal metagenomes</taxon>
    </lineage>
</organism>
<proteinExistence type="predicted"/>
<feature type="non-terminal residue" evidence="1">
    <location>
        <position position="56"/>
    </location>
</feature>
<accession>A0A5J4PA57</accession>
<dbReference type="AlphaFoldDB" id="A0A5J4PA57"/>
<gene>
    <name evidence="1" type="ORF">EZS27_043078</name>
</gene>